<evidence type="ECO:0000313" key="3">
    <source>
        <dbReference type="EMBL" id="CAB4916828.1"/>
    </source>
</evidence>
<keyword evidence="1" id="KW-0472">Membrane</keyword>
<keyword evidence="1" id="KW-0812">Transmembrane</keyword>
<dbReference type="EMBL" id="CAFBMH010000073">
    <property type="protein sequence ID" value="CAB4916828.1"/>
    <property type="molecule type" value="Genomic_DNA"/>
</dbReference>
<dbReference type="Pfam" id="PF10825">
    <property type="entry name" value="DUF2752"/>
    <property type="match status" value="1"/>
</dbReference>
<accession>A0A6J6UMN2</accession>
<evidence type="ECO:0000256" key="1">
    <source>
        <dbReference type="SAM" id="Phobius"/>
    </source>
</evidence>
<reference evidence="2" key="1">
    <citation type="submission" date="2020-05" db="EMBL/GenBank/DDBJ databases">
        <authorList>
            <person name="Chiriac C."/>
            <person name="Salcher M."/>
            <person name="Ghai R."/>
            <person name="Kavagutti S V."/>
        </authorList>
    </citation>
    <scope>NUCLEOTIDE SEQUENCE</scope>
</reference>
<gene>
    <name evidence="2" type="ORF">UFOPK2754_02393</name>
    <name evidence="3" type="ORF">UFOPK3543_01863</name>
</gene>
<keyword evidence="1" id="KW-1133">Transmembrane helix</keyword>
<dbReference type="InterPro" id="IPR021215">
    <property type="entry name" value="DUF2752"/>
</dbReference>
<feature type="transmembrane region" description="Helical" evidence="1">
    <location>
        <begin position="82"/>
        <end position="104"/>
    </location>
</feature>
<proteinExistence type="predicted"/>
<evidence type="ECO:0000313" key="2">
    <source>
        <dbReference type="EMBL" id="CAB4760746.1"/>
    </source>
</evidence>
<name>A0A6J6UMN2_9ZZZZ</name>
<sequence>MPATIAYAPPQPNRGPSDLVARARTHLLMPTALAGGLALWDPARRGGPPLCPYRLVTGHNCPGCGLTRSAGAFLRGRWHEAFTLHALGPVLVVEALLVCLTFVVLGPRLRGRVPSWFGPAVLVANAVALFAVWTMRSSTGQISVVG</sequence>
<dbReference type="AlphaFoldDB" id="A0A6J6UMN2"/>
<organism evidence="2">
    <name type="scientific">freshwater metagenome</name>
    <dbReference type="NCBI Taxonomy" id="449393"/>
    <lineage>
        <taxon>unclassified sequences</taxon>
        <taxon>metagenomes</taxon>
        <taxon>ecological metagenomes</taxon>
    </lineage>
</organism>
<feature type="transmembrane region" description="Helical" evidence="1">
    <location>
        <begin position="116"/>
        <end position="133"/>
    </location>
</feature>
<dbReference type="EMBL" id="CAEZYR010000106">
    <property type="protein sequence ID" value="CAB4760746.1"/>
    <property type="molecule type" value="Genomic_DNA"/>
</dbReference>
<protein>
    <submittedName>
        <fullName evidence="2">Unannotated protein</fullName>
    </submittedName>
</protein>